<dbReference type="InterPro" id="IPR012337">
    <property type="entry name" value="RNaseH-like_sf"/>
</dbReference>
<protein>
    <recommendedName>
        <fullName evidence="1">Integrase catalytic domain-containing protein</fullName>
    </recommendedName>
</protein>
<dbReference type="InterPro" id="IPR040676">
    <property type="entry name" value="DUF5641"/>
</dbReference>
<feature type="domain" description="Integrase catalytic" evidence="1">
    <location>
        <begin position="369"/>
        <end position="558"/>
    </location>
</feature>
<reference evidence="2 3" key="1">
    <citation type="submission" date="2023-11" db="EMBL/GenBank/DDBJ databases">
        <authorList>
            <person name="Hedman E."/>
            <person name="Englund M."/>
            <person name="Stromberg M."/>
            <person name="Nyberg Akerstrom W."/>
            <person name="Nylinder S."/>
            <person name="Jareborg N."/>
            <person name="Kallberg Y."/>
            <person name="Kronander E."/>
        </authorList>
    </citation>
    <scope>NUCLEOTIDE SEQUENCE [LARGE SCALE GENOMIC DNA]</scope>
</reference>
<comment type="caution">
    <text evidence="2">The sequence shown here is derived from an EMBL/GenBank/DDBJ whole genome shotgun (WGS) entry which is preliminary data.</text>
</comment>
<evidence type="ECO:0000313" key="2">
    <source>
        <dbReference type="EMBL" id="CAK1585038.1"/>
    </source>
</evidence>
<dbReference type="InterPro" id="IPR000477">
    <property type="entry name" value="RT_dom"/>
</dbReference>
<dbReference type="PROSITE" id="PS50994">
    <property type="entry name" value="INTEGRASE"/>
    <property type="match status" value="1"/>
</dbReference>
<name>A0AAV1KPQ8_9NEOP</name>
<dbReference type="GO" id="GO:0003676">
    <property type="term" value="F:nucleic acid binding"/>
    <property type="evidence" value="ECO:0007669"/>
    <property type="project" value="InterPro"/>
</dbReference>
<dbReference type="Pfam" id="PF05380">
    <property type="entry name" value="Peptidase_A17"/>
    <property type="match status" value="1"/>
</dbReference>
<dbReference type="PANTHER" id="PTHR47331:SF1">
    <property type="entry name" value="GAG-LIKE PROTEIN"/>
    <property type="match status" value="1"/>
</dbReference>
<dbReference type="SUPFAM" id="SSF53098">
    <property type="entry name" value="Ribonuclease H-like"/>
    <property type="match status" value="1"/>
</dbReference>
<dbReference type="InterPro" id="IPR036397">
    <property type="entry name" value="RNaseH_sf"/>
</dbReference>
<keyword evidence="3" id="KW-1185">Reference proteome</keyword>
<dbReference type="GO" id="GO:0015074">
    <property type="term" value="P:DNA integration"/>
    <property type="evidence" value="ECO:0007669"/>
    <property type="project" value="InterPro"/>
</dbReference>
<dbReference type="GO" id="GO:0071897">
    <property type="term" value="P:DNA biosynthetic process"/>
    <property type="evidence" value="ECO:0007669"/>
    <property type="project" value="UniProtKB-ARBA"/>
</dbReference>
<sequence length="681" mass="77823">MRVVFDASAKTSTNVSLNDILLTGPNLYRDIGAIILNFRLFEYCLICDVCKMYRAIKLNQSDRCYQHILYRHSPNDAIDVYELKTVTYGLSCSPFLAIRTLLQLAYDEEERFPLAAKVVREGVYMDDILYSCSSLSQISRLQDELLEMFNSGGFILKRWASNSAKVLQRVPLENRECPVTFMKDGNEYSVKVLGLKWFPLTDCFYFTVDKTDKVTTKRSVLKLLASIYDPVGFISPCIFIAKEIMQDLWKLGIGWDEQLPTDVTKRWLNYVDDLPRLTAIKIDRHMLLPEQTECELVAFCDASSRGYASCVYVISRNDRGPRTLQNIINQNFWILASRRIIRSVLSKCKICFKHNPVLLQPEMAPLPAARLIPCNVFEHVGVDLGGPFFTKESLRRNARVERSYLALFICYSTKAVHLEVLSSLSSDCFLACLDRFVARRGVCSFLYSDCGTNFIAASKHLTEVQRFMLEQKNNILEGCSKRQIIWRFNPPGAPHMGGLWEAGIKSAKYLLTRAVGEKSLTFEELTTVFCKVEAILNSRPLCPLPASDNPDEFNVLTAGHFLIGKGLTAVPEYNVEDITINRLSRWQYIQKCSQMFWRRWSHEYLNTLQQKAKWHSDRSNIKIGDLVIIKTDNVPPCNWPLGRIEALHPGPDGIVRCVTLRTQKSTLQRPVNKLSPLPYSN</sequence>
<dbReference type="InterPro" id="IPR001584">
    <property type="entry name" value="Integrase_cat-core"/>
</dbReference>
<dbReference type="Pfam" id="PF00078">
    <property type="entry name" value="RVT_1"/>
    <property type="match status" value="1"/>
</dbReference>
<dbReference type="EMBL" id="CAVLGL010000078">
    <property type="protein sequence ID" value="CAK1585038.1"/>
    <property type="molecule type" value="Genomic_DNA"/>
</dbReference>
<dbReference type="Proteomes" id="UP001314205">
    <property type="component" value="Unassembled WGS sequence"/>
</dbReference>
<dbReference type="GO" id="GO:0042575">
    <property type="term" value="C:DNA polymerase complex"/>
    <property type="evidence" value="ECO:0007669"/>
    <property type="project" value="UniProtKB-ARBA"/>
</dbReference>
<gene>
    <name evidence="2" type="ORF">PARMNEM_LOCUS6183</name>
</gene>
<dbReference type="SUPFAM" id="SSF56672">
    <property type="entry name" value="DNA/RNA polymerases"/>
    <property type="match status" value="1"/>
</dbReference>
<evidence type="ECO:0000313" key="3">
    <source>
        <dbReference type="Proteomes" id="UP001314205"/>
    </source>
</evidence>
<proteinExistence type="predicted"/>
<evidence type="ECO:0000259" key="1">
    <source>
        <dbReference type="PROSITE" id="PS50994"/>
    </source>
</evidence>
<accession>A0AAV1KPQ8</accession>
<dbReference type="InterPro" id="IPR008042">
    <property type="entry name" value="Retrotrans_Pao"/>
</dbReference>
<dbReference type="Pfam" id="PF18701">
    <property type="entry name" value="DUF5641"/>
    <property type="match status" value="1"/>
</dbReference>
<dbReference type="Gene3D" id="3.30.420.10">
    <property type="entry name" value="Ribonuclease H-like superfamily/Ribonuclease H"/>
    <property type="match status" value="1"/>
</dbReference>
<dbReference type="InterPro" id="IPR043502">
    <property type="entry name" value="DNA/RNA_pol_sf"/>
</dbReference>
<dbReference type="PANTHER" id="PTHR47331">
    <property type="entry name" value="PHD-TYPE DOMAIN-CONTAINING PROTEIN"/>
    <property type="match status" value="1"/>
</dbReference>
<organism evidence="2 3">
    <name type="scientific">Parnassius mnemosyne</name>
    <name type="common">clouded apollo</name>
    <dbReference type="NCBI Taxonomy" id="213953"/>
    <lineage>
        <taxon>Eukaryota</taxon>
        <taxon>Metazoa</taxon>
        <taxon>Ecdysozoa</taxon>
        <taxon>Arthropoda</taxon>
        <taxon>Hexapoda</taxon>
        <taxon>Insecta</taxon>
        <taxon>Pterygota</taxon>
        <taxon>Neoptera</taxon>
        <taxon>Endopterygota</taxon>
        <taxon>Lepidoptera</taxon>
        <taxon>Glossata</taxon>
        <taxon>Ditrysia</taxon>
        <taxon>Papilionoidea</taxon>
        <taxon>Papilionidae</taxon>
        <taxon>Parnassiinae</taxon>
        <taxon>Parnassini</taxon>
        <taxon>Parnassius</taxon>
        <taxon>Driopa</taxon>
    </lineage>
</organism>
<dbReference type="AlphaFoldDB" id="A0AAV1KPQ8"/>